<organism evidence="6 7">
    <name type="scientific">Paramarasmius palmivorus</name>
    <dbReference type="NCBI Taxonomy" id="297713"/>
    <lineage>
        <taxon>Eukaryota</taxon>
        <taxon>Fungi</taxon>
        <taxon>Dikarya</taxon>
        <taxon>Basidiomycota</taxon>
        <taxon>Agaricomycotina</taxon>
        <taxon>Agaricomycetes</taxon>
        <taxon>Agaricomycetidae</taxon>
        <taxon>Agaricales</taxon>
        <taxon>Marasmiineae</taxon>
        <taxon>Marasmiaceae</taxon>
        <taxon>Paramarasmius</taxon>
    </lineage>
</organism>
<evidence type="ECO:0000313" key="7">
    <source>
        <dbReference type="Proteomes" id="UP001383192"/>
    </source>
</evidence>
<sequence>MGAHVGQAVYFRTWWLLLTVVVCGILEVAGWSARLWSSWSPRLSTPYEMQLTCTIIGPTPLVAANFVILGTIIKSLGTEFSRIAPKWSAQITNGFNGLNTAQDVIALFVQGIGGGVASAAVAKGKNPETVIFFLKTFAKH</sequence>
<dbReference type="GO" id="GO:0005886">
    <property type="term" value="C:plasma membrane"/>
    <property type="evidence" value="ECO:0007669"/>
    <property type="project" value="TreeGrafter"/>
</dbReference>
<accession>A0AAW0D0F7</accession>
<proteinExistence type="predicted"/>
<protein>
    <submittedName>
        <fullName evidence="6">Envelope glycoprotein</fullName>
    </submittedName>
</protein>
<dbReference type="PANTHER" id="PTHR31465">
    <property type="entry name" value="PROTEIN RTA1-RELATED"/>
    <property type="match status" value="1"/>
</dbReference>
<dbReference type="AlphaFoldDB" id="A0AAW0D0F7"/>
<evidence type="ECO:0000313" key="6">
    <source>
        <dbReference type="EMBL" id="KAK7045886.1"/>
    </source>
</evidence>
<evidence type="ECO:0000256" key="3">
    <source>
        <dbReference type="ARBA" id="ARBA00022989"/>
    </source>
</evidence>
<keyword evidence="6" id="KW-0261">Viral envelope protein</keyword>
<evidence type="ECO:0000256" key="1">
    <source>
        <dbReference type="ARBA" id="ARBA00004141"/>
    </source>
</evidence>
<dbReference type="EMBL" id="JAYKXP010000023">
    <property type="protein sequence ID" value="KAK7045886.1"/>
    <property type="molecule type" value="Genomic_DNA"/>
</dbReference>
<feature type="transmembrane region" description="Helical" evidence="5">
    <location>
        <begin position="49"/>
        <end position="73"/>
    </location>
</feature>
<dbReference type="Proteomes" id="UP001383192">
    <property type="component" value="Unassembled WGS sequence"/>
</dbReference>
<dbReference type="InterPro" id="IPR007568">
    <property type="entry name" value="RTA1"/>
</dbReference>
<keyword evidence="4 5" id="KW-0472">Membrane</keyword>
<feature type="transmembrane region" description="Helical" evidence="5">
    <location>
        <begin position="9"/>
        <end position="29"/>
    </location>
</feature>
<keyword evidence="2 5" id="KW-0812">Transmembrane</keyword>
<gene>
    <name evidence="6" type="primary">RTA3_3</name>
    <name evidence="6" type="ORF">VNI00_007317</name>
</gene>
<evidence type="ECO:0000256" key="4">
    <source>
        <dbReference type="ARBA" id="ARBA00023136"/>
    </source>
</evidence>
<keyword evidence="3 5" id="KW-1133">Transmembrane helix</keyword>
<evidence type="ECO:0000256" key="5">
    <source>
        <dbReference type="SAM" id="Phobius"/>
    </source>
</evidence>
<dbReference type="GO" id="GO:0000324">
    <property type="term" value="C:fungal-type vacuole"/>
    <property type="evidence" value="ECO:0007669"/>
    <property type="project" value="TreeGrafter"/>
</dbReference>
<comment type="subcellular location">
    <subcellularLocation>
        <location evidence="1">Membrane</location>
        <topology evidence="1">Multi-pass membrane protein</topology>
    </subcellularLocation>
</comment>
<comment type="caution">
    <text evidence="6">The sequence shown here is derived from an EMBL/GenBank/DDBJ whole genome shotgun (WGS) entry which is preliminary data.</text>
</comment>
<name>A0AAW0D0F7_9AGAR</name>
<keyword evidence="6" id="KW-0946">Virion</keyword>
<dbReference type="Pfam" id="PF04479">
    <property type="entry name" value="RTA1"/>
    <property type="match status" value="1"/>
</dbReference>
<keyword evidence="7" id="KW-1185">Reference proteome</keyword>
<evidence type="ECO:0000256" key="2">
    <source>
        <dbReference type="ARBA" id="ARBA00022692"/>
    </source>
</evidence>
<dbReference type="PANTHER" id="PTHR31465:SF9">
    <property type="entry name" value="SPHINGOID LONG-CHAIN BASE TRANSPORTER RSB1"/>
    <property type="match status" value="1"/>
</dbReference>
<reference evidence="6 7" key="1">
    <citation type="submission" date="2024-01" db="EMBL/GenBank/DDBJ databases">
        <title>A draft genome for a cacao thread blight-causing isolate of Paramarasmius palmivorus.</title>
        <authorList>
            <person name="Baruah I.K."/>
            <person name="Bukari Y."/>
            <person name="Amoako-Attah I."/>
            <person name="Meinhardt L.W."/>
            <person name="Bailey B.A."/>
            <person name="Cohen S.P."/>
        </authorList>
    </citation>
    <scope>NUCLEOTIDE SEQUENCE [LARGE SCALE GENOMIC DNA]</scope>
    <source>
        <strain evidence="6 7">GH-12</strain>
    </source>
</reference>